<keyword evidence="10" id="KW-1185">Reference proteome</keyword>
<proteinExistence type="inferred from homology"/>
<dbReference type="PROSITE" id="PS50042">
    <property type="entry name" value="CNMP_BINDING_3"/>
    <property type="match status" value="1"/>
</dbReference>
<dbReference type="Pfam" id="PF04960">
    <property type="entry name" value="Glutaminase"/>
    <property type="match status" value="1"/>
</dbReference>
<protein>
    <recommendedName>
        <fullName evidence="3 6">Glutaminase</fullName>
        <ecNumber evidence="3 6">3.5.1.2</ecNumber>
    </recommendedName>
</protein>
<feature type="binding site" evidence="6">
    <location>
        <position position="76"/>
    </location>
    <ligand>
        <name>substrate</name>
    </ligand>
</feature>
<comment type="catalytic activity">
    <reaction evidence="5 6">
        <text>L-glutamine + H2O = L-glutamate + NH4(+)</text>
        <dbReference type="Rhea" id="RHEA:15889"/>
        <dbReference type="ChEBI" id="CHEBI:15377"/>
        <dbReference type="ChEBI" id="CHEBI:28938"/>
        <dbReference type="ChEBI" id="CHEBI:29985"/>
        <dbReference type="ChEBI" id="CHEBI:58359"/>
        <dbReference type="EC" id="3.5.1.2"/>
    </reaction>
</comment>
<accession>A0A1I4A1N1</accession>
<dbReference type="NCBIfam" id="TIGR03814">
    <property type="entry name" value="Gln_ase"/>
    <property type="match status" value="1"/>
</dbReference>
<feature type="binding site" evidence="6">
    <location>
        <position position="177"/>
    </location>
    <ligand>
        <name>substrate</name>
    </ligand>
</feature>
<sequence>MNFISAIESSALAAGSVESFLTALHAEFCLDHDGELATYIPELAKANPNHFGIVIATTDGRIHAVGDCDALFTIQSVSKAFMYGDVLKRLGREKVLSKVGVEPTGDAFNSIVLDEVANRPFNPMVNAGAIVVSNLIEGGDRAEREKEMLATLGAFAGREMVFDWDVFRSELTTGHRNRAIAYLMLNAGMLDLSPDDALDIYYKQCSALVTCRDLAIMGATLANDGVNPLTRERVLPSECVQDVLSVMYGCGMYDYAGQWSFDVGLPAKSGVAGGLVAVAPGQFAIGFYSPRLDRFGNTVRGVKACKKISGMLSLHSFFSGGKAGSIIRRELSGRNVRSSRVRPREVRALLDADPAPVRIAELQGSLHFANVERVASYLDALAGETSRAILDLRHVYSCDAASAAFLGGLQRIWTSSGRILVWSCVPATGALEVLNTALAEAKALVFPDIDHALEYFEDLALPQSKDRSKSAIESMKEIDLCRGLDEQEWTNFVACLAPSVVEFEPGSVIARTGDAADCLFVILAGSVLVSSPPASDQPSFRLASLDSGLTFGEMGLFEGARRSADVIAEQRTICVVIAKDAVTRLEALHPVIAAKIYANLIREQAARLQRANVTIHSLR</sequence>
<dbReference type="GO" id="GO:0004359">
    <property type="term" value="F:glutaminase activity"/>
    <property type="evidence" value="ECO:0007669"/>
    <property type="project" value="UniProtKB-UniRule"/>
</dbReference>
<dbReference type="RefSeq" id="WP_091682328.1">
    <property type="nucleotide sequence ID" value="NZ_FOSN01000009.1"/>
</dbReference>
<evidence type="ECO:0000256" key="5">
    <source>
        <dbReference type="ARBA" id="ARBA00049534"/>
    </source>
</evidence>
<gene>
    <name evidence="6" type="primary">glsA</name>
    <name evidence="9" type="ORF">SAMN05444581_10922</name>
</gene>
<dbReference type="PROSITE" id="PS50801">
    <property type="entry name" value="STAS"/>
    <property type="match status" value="1"/>
</dbReference>
<dbReference type="FunFam" id="3.40.710.10:FF:000005">
    <property type="entry name" value="Glutaminase"/>
    <property type="match status" value="1"/>
</dbReference>
<dbReference type="Gene3D" id="3.40.710.10">
    <property type="entry name" value="DD-peptidase/beta-lactamase superfamily"/>
    <property type="match status" value="1"/>
</dbReference>
<dbReference type="PANTHER" id="PTHR12544">
    <property type="entry name" value="GLUTAMINASE"/>
    <property type="match status" value="1"/>
</dbReference>
<comment type="subunit">
    <text evidence="2 6">Homotetramer.</text>
</comment>
<keyword evidence="4 6" id="KW-0378">Hydrolase</keyword>
<dbReference type="InterPro" id="IPR012338">
    <property type="entry name" value="Beta-lactam/transpept-like"/>
</dbReference>
<dbReference type="GO" id="GO:0006537">
    <property type="term" value="P:glutamate biosynthetic process"/>
    <property type="evidence" value="ECO:0007669"/>
    <property type="project" value="TreeGrafter"/>
</dbReference>
<reference evidence="9 10" key="1">
    <citation type="submission" date="2016-10" db="EMBL/GenBank/DDBJ databases">
        <authorList>
            <person name="de Groot N.N."/>
        </authorList>
    </citation>
    <scope>NUCLEOTIDE SEQUENCE [LARGE SCALE GENOMIC DNA]</scope>
    <source>
        <strain evidence="9 10">NE2</strain>
    </source>
</reference>
<name>A0A1I4A1N1_9HYPH</name>
<dbReference type="AlphaFoldDB" id="A0A1I4A1N1"/>
<dbReference type="InterPro" id="IPR018488">
    <property type="entry name" value="cNMP-bd_CS"/>
</dbReference>
<evidence type="ECO:0000313" key="10">
    <source>
        <dbReference type="Proteomes" id="UP000198755"/>
    </source>
</evidence>
<dbReference type="CDD" id="cd00038">
    <property type="entry name" value="CAP_ED"/>
    <property type="match status" value="1"/>
</dbReference>
<organism evidence="9 10">
    <name type="scientific">Methylocapsa palsarum</name>
    <dbReference type="NCBI Taxonomy" id="1612308"/>
    <lineage>
        <taxon>Bacteria</taxon>
        <taxon>Pseudomonadati</taxon>
        <taxon>Pseudomonadota</taxon>
        <taxon>Alphaproteobacteria</taxon>
        <taxon>Hyphomicrobiales</taxon>
        <taxon>Beijerinckiaceae</taxon>
        <taxon>Methylocapsa</taxon>
    </lineage>
</organism>
<dbReference type="InterPro" id="IPR014710">
    <property type="entry name" value="RmlC-like_jellyroll"/>
</dbReference>
<feature type="domain" description="Cyclic nucleotide-binding" evidence="7">
    <location>
        <begin position="480"/>
        <end position="603"/>
    </location>
</feature>
<evidence type="ECO:0000256" key="3">
    <source>
        <dbReference type="ARBA" id="ARBA00012918"/>
    </source>
</evidence>
<evidence type="ECO:0000259" key="8">
    <source>
        <dbReference type="PROSITE" id="PS50801"/>
    </source>
</evidence>
<feature type="binding site" evidence="6">
    <location>
        <position position="253"/>
    </location>
    <ligand>
        <name>substrate</name>
    </ligand>
</feature>
<dbReference type="Gene3D" id="3.30.750.24">
    <property type="entry name" value="STAS domain"/>
    <property type="match status" value="1"/>
</dbReference>
<dbReference type="InterPro" id="IPR000595">
    <property type="entry name" value="cNMP-bd_dom"/>
</dbReference>
<dbReference type="GO" id="GO:0006543">
    <property type="term" value="P:L-glutamine catabolic process"/>
    <property type="evidence" value="ECO:0007669"/>
    <property type="project" value="TreeGrafter"/>
</dbReference>
<dbReference type="SUPFAM" id="SSF51206">
    <property type="entry name" value="cAMP-binding domain-like"/>
    <property type="match status" value="1"/>
</dbReference>
<dbReference type="Pfam" id="PF00027">
    <property type="entry name" value="cNMP_binding"/>
    <property type="match status" value="1"/>
</dbReference>
<dbReference type="InterPro" id="IPR002645">
    <property type="entry name" value="STAS_dom"/>
</dbReference>
<feature type="binding site" evidence="6">
    <location>
        <position position="170"/>
    </location>
    <ligand>
        <name>substrate</name>
    </ligand>
</feature>
<dbReference type="InterPro" id="IPR015868">
    <property type="entry name" value="Glutaminase"/>
</dbReference>
<evidence type="ECO:0000256" key="6">
    <source>
        <dbReference type="HAMAP-Rule" id="MF_00313"/>
    </source>
</evidence>
<evidence type="ECO:0000313" key="9">
    <source>
        <dbReference type="EMBL" id="SFK50017.1"/>
    </source>
</evidence>
<feature type="binding site" evidence="6">
    <location>
        <position position="271"/>
    </location>
    <ligand>
        <name>substrate</name>
    </ligand>
</feature>
<dbReference type="SUPFAM" id="SSF52091">
    <property type="entry name" value="SpoIIaa-like"/>
    <property type="match status" value="1"/>
</dbReference>
<dbReference type="OrthoDB" id="9788822at2"/>
<dbReference type="PANTHER" id="PTHR12544:SF29">
    <property type="entry name" value="GLUTAMINASE"/>
    <property type="match status" value="1"/>
</dbReference>
<dbReference type="HAMAP" id="MF_00313">
    <property type="entry name" value="Glutaminase"/>
    <property type="match status" value="1"/>
</dbReference>
<evidence type="ECO:0000256" key="1">
    <source>
        <dbReference type="ARBA" id="ARBA00011076"/>
    </source>
</evidence>
<dbReference type="InterPro" id="IPR036513">
    <property type="entry name" value="STAS_dom_sf"/>
</dbReference>
<dbReference type="SUPFAM" id="SSF56601">
    <property type="entry name" value="beta-lactamase/transpeptidase-like"/>
    <property type="match status" value="1"/>
</dbReference>
<dbReference type="EC" id="3.5.1.2" evidence="3 6"/>
<dbReference type="STRING" id="1612308.SAMN05444581_10922"/>
<feature type="domain" description="STAS" evidence="8">
    <location>
        <begin position="357"/>
        <end position="456"/>
    </location>
</feature>
<keyword evidence="6" id="KW-0007">Acetylation</keyword>
<dbReference type="Proteomes" id="UP000198755">
    <property type="component" value="Unassembled WGS sequence"/>
</dbReference>
<evidence type="ECO:0000256" key="2">
    <source>
        <dbReference type="ARBA" id="ARBA00011881"/>
    </source>
</evidence>
<feature type="binding site" evidence="6">
    <location>
        <position position="126"/>
    </location>
    <ligand>
        <name>substrate</name>
    </ligand>
</feature>
<dbReference type="InterPro" id="IPR018490">
    <property type="entry name" value="cNMP-bd_dom_sf"/>
</dbReference>
<evidence type="ECO:0000259" key="7">
    <source>
        <dbReference type="PROSITE" id="PS50042"/>
    </source>
</evidence>
<feature type="binding site" evidence="6">
    <location>
        <position position="201"/>
    </location>
    <ligand>
        <name>substrate</name>
    </ligand>
</feature>
<dbReference type="PROSITE" id="PS00889">
    <property type="entry name" value="CNMP_BINDING_2"/>
    <property type="match status" value="1"/>
</dbReference>
<dbReference type="EMBL" id="FOSN01000009">
    <property type="protein sequence ID" value="SFK50017.1"/>
    <property type="molecule type" value="Genomic_DNA"/>
</dbReference>
<dbReference type="SMART" id="SM00100">
    <property type="entry name" value="cNMP"/>
    <property type="match status" value="1"/>
</dbReference>
<dbReference type="Gene3D" id="2.60.120.10">
    <property type="entry name" value="Jelly Rolls"/>
    <property type="match status" value="1"/>
</dbReference>
<comment type="similarity">
    <text evidence="1 6">Belongs to the glutaminase family.</text>
</comment>
<evidence type="ECO:0000256" key="4">
    <source>
        <dbReference type="ARBA" id="ARBA00022801"/>
    </source>
</evidence>